<dbReference type="PANTHER" id="PTHR47506">
    <property type="entry name" value="TRANSCRIPTIONAL REGULATORY PROTEIN"/>
    <property type="match status" value="1"/>
</dbReference>
<keyword evidence="1" id="KW-0805">Transcription regulation</keyword>
<dbReference type="Pfam" id="PF16925">
    <property type="entry name" value="TetR_C_13"/>
    <property type="match status" value="1"/>
</dbReference>
<name>A0ABU1II04_9BACL</name>
<reference evidence="4 5" key="1">
    <citation type="submission" date="2023-07" db="EMBL/GenBank/DDBJ databases">
        <title>Genomic Encyclopedia of Type Strains, Phase IV (KMG-IV): sequencing the most valuable type-strain genomes for metagenomic binning, comparative biology and taxonomic classification.</title>
        <authorList>
            <person name="Goeker M."/>
        </authorList>
    </citation>
    <scope>NUCLEOTIDE SEQUENCE [LARGE SCALE GENOMIC DNA]</scope>
    <source>
        <strain evidence="4 5">DSM 45903</strain>
    </source>
</reference>
<evidence type="ECO:0000259" key="3">
    <source>
        <dbReference type="Pfam" id="PF16925"/>
    </source>
</evidence>
<keyword evidence="5" id="KW-1185">Reference proteome</keyword>
<protein>
    <submittedName>
        <fullName evidence="4">AcrR family transcriptional regulator</fullName>
    </submittedName>
</protein>
<dbReference type="InterPro" id="IPR009057">
    <property type="entry name" value="Homeodomain-like_sf"/>
</dbReference>
<dbReference type="PANTHER" id="PTHR47506:SF3">
    <property type="entry name" value="HTH-TYPE TRANSCRIPTIONAL REGULATOR LMRA"/>
    <property type="match status" value="1"/>
</dbReference>
<feature type="domain" description="Tetracyclin repressor-like C-terminal" evidence="3">
    <location>
        <begin position="44"/>
        <end position="145"/>
    </location>
</feature>
<keyword evidence="2" id="KW-0804">Transcription</keyword>
<dbReference type="InterPro" id="IPR011075">
    <property type="entry name" value="TetR_C"/>
</dbReference>
<organism evidence="4 5">
    <name type="scientific">Desmospora profundinema</name>
    <dbReference type="NCBI Taxonomy" id="1571184"/>
    <lineage>
        <taxon>Bacteria</taxon>
        <taxon>Bacillati</taxon>
        <taxon>Bacillota</taxon>
        <taxon>Bacilli</taxon>
        <taxon>Bacillales</taxon>
        <taxon>Thermoactinomycetaceae</taxon>
        <taxon>Desmospora</taxon>
    </lineage>
</organism>
<accession>A0ABU1II04</accession>
<evidence type="ECO:0000256" key="2">
    <source>
        <dbReference type="ARBA" id="ARBA00023163"/>
    </source>
</evidence>
<dbReference type="Proteomes" id="UP001185012">
    <property type="component" value="Unassembled WGS sequence"/>
</dbReference>
<dbReference type="Gene3D" id="1.10.357.10">
    <property type="entry name" value="Tetracycline Repressor, domain 2"/>
    <property type="match status" value="1"/>
</dbReference>
<dbReference type="SUPFAM" id="SSF46689">
    <property type="entry name" value="Homeodomain-like"/>
    <property type="match status" value="1"/>
</dbReference>
<evidence type="ECO:0000313" key="5">
    <source>
        <dbReference type="Proteomes" id="UP001185012"/>
    </source>
</evidence>
<evidence type="ECO:0000256" key="1">
    <source>
        <dbReference type="ARBA" id="ARBA00023015"/>
    </source>
</evidence>
<comment type="caution">
    <text evidence="4">The sequence shown here is derived from an EMBL/GenBank/DDBJ whole genome shotgun (WGS) entry which is preliminary data.</text>
</comment>
<sequence>MSKSNIYYHFTSKEELALAVAEHWIEQHETMLTSLILQTNRSAEERMLEIFHALSDDLRDRSCQGGCPFLSLYMQTHSSTVRTRIRRFFSEQIPLIEQLLKQGMASNEFRSDLSVKETASLFISTIEGALMMAETSGDPQVVCETGQAMLRLLLKP</sequence>
<dbReference type="SUPFAM" id="SSF48498">
    <property type="entry name" value="Tetracyclin repressor-like, C-terminal domain"/>
    <property type="match status" value="1"/>
</dbReference>
<gene>
    <name evidence="4" type="ORF">JOE21_000390</name>
</gene>
<evidence type="ECO:0000313" key="4">
    <source>
        <dbReference type="EMBL" id="MDR6224402.1"/>
    </source>
</evidence>
<dbReference type="InterPro" id="IPR036271">
    <property type="entry name" value="Tet_transcr_reg_TetR-rel_C_sf"/>
</dbReference>
<proteinExistence type="predicted"/>
<dbReference type="EMBL" id="JAVDQG010000001">
    <property type="protein sequence ID" value="MDR6224402.1"/>
    <property type="molecule type" value="Genomic_DNA"/>
</dbReference>